<name>A0A6C0D3H5_9ZZZZ</name>
<organism evidence="3">
    <name type="scientific">viral metagenome</name>
    <dbReference type="NCBI Taxonomy" id="1070528"/>
    <lineage>
        <taxon>unclassified sequences</taxon>
        <taxon>metagenomes</taxon>
        <taxon>organismal metagenomes</taxon>
    </lineage>
</organism>
<dbReference type="EMBL" id="MN739530">
    <property type="protein sequence ID" value="QHT10942.1"/>
    <property type="molecule type" value="Genomic_DNA"/>
</dbReference>
<dbReference type="AlphaFoldDB" id="A0A6C0D3H5"/>
<feature type="region of interest" description="Disordered" evidence="1">
    <location>
        <begin position="157"/>
        <end position="181"/>
    </location>
</feature>
<evidence type="ECO:0000313" key="3">
    <source>
        <dbReference type="EMBL" id="QHT10942.1"/>
    </source>
</evidence>
<dbReference type="InterPro" id="IPR055730">
    <property type="entry name" value="P11_C"/>
</dbReference>
<proteinExistence type="predicted"/>
<sequence length="181" mass="18825">MFKQILSGASKFFTKERVLVLVIFLVLAWALFSYSGSKLSFLDGMNDGQTGSPLASGPGTGAGPSAGPSAGASAGAGPSAAAPGYAMQPVANPTDLLPKDQNSQWAALNPSTMNQGDVLMPDLLQAGYHIGLDTIGQTLRNPNLQLRSDPIISKSEVGPWNQSTIEPDYGRVPLELGQGPK</sequence>
<protein>
    <recommendedName>
        <fullName evidence="2">Minor capsid protein P11 C-terminal conserved region domain-containing protein</fullName>
    </recommendedName>
</protein>
<feature type="region of interest" description="Disordered" evidence="1">
    <location>
        <begin position="52"/>
        <end position="99"/>
    </location>
</feature>
<accession>A0A6C0D3H5</accession>
<feature type="domain" description="Minor capsid protein P11 C-terminal conserved region" evidence="2">
    <location>
        <begin position="92"/>
        <end position="174"/>
    </location>
</feature>
<evidence type="ECO:0000256" key="1">
    <source>
        <dbReference type="SAM" id="MobiDB-lite"/>
    </source>
</evidence>
<reference evidence="3" key="1">
    <citation type="journal article" date="2020" name="Nature">
        <title>Giant virus diversity and host interactions through global metagenomics.</title>
        <authorList>
            <person name="Schulz F."/>
            <person name="Roux S."/>
            <person name="Paez-Espino D."/>
            <person name="Jungbluth S."/>
            <person name="Walsh D.A."/>
            <person name="Denef V.J."/>
            <person name="McMahon K.D."/>
            <person name="Konstantinidis K.T."/>
            <person name="Eloe-Fadrosh E.A."/>
            <person name="Kyrpides N.C."/>
            <person name="Woyke T."/>
        </authorList>
    </citation>
    <scope>NUCLEOTIDE SEQUENCE</scope>
    <source>
        <strain evidence="3">GVMAG-M-3300023174-111</strain>
    </source>
</reference>
<evidence type="ECO:0000259" key="2">
    <source>
        <dbReference type="Pfam" id="PF23983"/>
    </source>
</evidence>
<dbReference type="Pfam" id="PF23983">
    <property type="entry name" value="P11_C"/>
    <property type="match status" value="1"/>
</dbReference>
<feature type="compositionally biased region" description="Low complexity" evidence="1">
    <location>
        <begin position="65"/>
        <end position="84"/>
    </location>
</feature>